<evidence type="ECO:0000313" key="8">
    <source>
        <dbReference type="Proteomes" id="UP000593880"/>
    </source>
</evidence>
<feature type="domain" description="Ketoreductase" evidence="5">
    <location>
        <begin position="10"/>
        <end position="196"/>
    </location>
</feature>
<evidence type="ECO:0000256" key="4">
    <source>
        <dbReference type="SAM" id="Phobius"/>
    </source>
</evidence>
<reference evidence="6" key="1">
    <citation type="journal article" date="2014" name="Int. J. Syst. Evol. Microbiol.">
        <title>Complete genome sequence of Corynebacterium casei LMG S-19264T (=DSM 44701T), isolated from a smear-ripened cheese.</title>
        <authorList>
            <consortium name="US DOE Joint Genome Institute (JGI-PGF)"/>
            <person name="Walter F."/>
            <person name="Albersmeier A."/>
            <person name="Kalinowski J."/>
            <person name="Ruckert C."/>
        </authorList>
    </citation>
    <scope>NUCLEOTIDE SEQUENCE</scope>
    <source>
        <strain evidence="6">CGMCC 1.15034</strain>
    </source>
</reference>
<dbReference type="PRINTS" id="PR00080">
    <property type="entry name" value="SDRFAMILY"/>
</dbReference>
<dbReference type="PANTHER" id="PTHR44196">
    <property type="entry name" value="DEHYDROGENASE/REDUCTASE SDR FAMILY MEMBER 7B"/>
    <property type="match status" value="1"/>
</dbReference>
<reference evidence="6" key="3">
    <citation type="submission" date="2022-12" db="EMBL/GenBank/DDBJ databases">
        <authorList>
            <person name="Sun Q."/>
            <person name="Zhou Y."/>
        </authorList>
    </citation>
    <scope>NUCLEOTIDE SEQUENCE</scope>
    <source>
        <strain evidence="6">CGMCC 1.15034</strain>
    </source>
</reference>
<sequence>MSVVPIHSGGVVVITGASAGVGRATAHRFARDGWRIGLIARDAEALEETRREVEQLGGTGLVLPADVADAEAMFAAADRVIRDFGTIDVWINDAMVTVFSPVWKMSAEEFRRVTEVTYLGFVHGTMAALRHMRPADRGHIIQIGSALAYRGIPLQSAYCGAKHAIRGFTDSLRTELIHDRSRIHLTMMELPAVNTPQFDWARTHMPRQPRPVAPVVQPEVIANAVYQAVRRPCRESWIGLSTLKVILGNAVLPAWLDHYLAKAAFAAQETAEPVGEERADNLMSSVRSLHRTRGRFGAEADDHALVVDGPMARIVPLAVGALAAFAAGLLVGTRTGAFAHTRPVRSRADRARKFLGTIGAARR</sequence>
<keyword evidence="4" id="KW-0472">Membrane</keyword>
<dbReference type="PROSITE" id="PS00061">
    <property type="entry name" value="ADH_SHORT"/>
    <property type="match status" value="1"/>
</dbReference>
<dbReference type="InterPro" id="IPR057326">
    <property type="entry name" value="KR_dom"/>
</dbReference>
<reference evidence="7 8" key="2">
    <citation type="submission" date="2018-06" db="EMBL/GenBank/DDBJ databases">
        <title>Comparative genomics of rhizobia nodulating Arachis hypogaea in China.</title>
        <authorList>
            <person name="Li Y."/>
        </authorList>
    </citation>
    <scope>NUCLEOTIDE SEQUENCE [LARGE SCALE GENOMIC DNA]</scope>
    <source>
        <strain evidence="7 8">CCBAU 51658</strain>
    </source>
</reference>
<evidence type="ECO:0000256" key="2">
    <source>
        <dbReference type="ARBA" id="ARBA00023002"/>
    </source>
</evidence>
<dbReference type="EMBL" id="CP030057">
    <property type="protein sequence ID" value="QOZ60314.1"/>
    <property type="molecule type" value="Genomic_DNA"/>
</dbReference>
<evidence type="ECO:0000259" key="5">
    <source>
        <dbReference type="SMART" id="SM00822"/>
    </source>
</evidence>
<dbReference type="Proteomes" id="UP000593880">
    <property type="component" value="Chromosome"/>
</dbReference>
<dbReference type="PRINTS" id="PR00081">
    <property type="entry name" value="GDHRDH"/>
</dbReference>
<keyword evidence="8" id="KW-1185">Reference proteome</keyword>
<dbReference type="NCBIfam" id="NF005495">
    <property type="entry name" value="PRK07109.1"/>
    <property type="match status" value="1"/>
</dbReference>
<evidence type="ECO:0000256" key="3">
    <source>
        <dbReference type="RuleBase" id="RU000363"/>
    </source>
</evidence>
<dbReference type="Proteomes" id="UP000625079">
    <property type="component" value="Unassembled WGS sequence"/>
</dbReference>
<dbReference type="Gene3D" id="3.40.50.720">
    <property type="entry name" value="NAD(P)-binding Rossmann-like Domain"/>
    <property type="match status" value="1"/>
</dbReference>
<dbReference type="GO" id="GO:0016491">
    <property type="term" value="F:oxidoreductase activity"/>
    <property type="evidence" value="ECO:0007669"/>
    <property type="project" value="UniProtKB-KW"/>
</dbReference>
<dbReference type="SUPFAM" id="SSF51735">
    <property type="entry name" value="NAD(P)-binding Rossmann-fold domains"/>
    <property type="match status" value="1"/>
</dbReference>
<dbReference type="InterPro" id="IPR036291">
    <property type="entry name" value="NAD(P)-bd_dom_sf"/>
</dbReference>
<keyword evidence="4" id="KW-1133">Transmembrane helix</keyword>
<protein>
    <submittedName>
        <fullName evidence="6">Short-chain dehydrogenase</fullName>
    </submittedName>
</protein>
<dbReference type="EMBL" id="BMHC01000009">
    <property type="protein sequence ID" value="GGI27148.1"/>
    <property type="molecule type" value="Genomic_DNA"/>
</dbReference>
<feature type="transmembrane region" description="Helical" evidence="4">
    <location>
        <begin position="314"/>
        <end position="332"/>
    </location>
</feature>
<evidence type="ECO:0000313" key="9">
    <source>
        <dbReference type="Proteomes" id="UP000625079"/>
    </source>
</evidence>
<proteinExistence type="inferred from homology"/>
<evidence type="ECO:0000313" key="6">
    <source>
        <dbReference type="EMBL" id="GGI27148.1"/>
    </source>
</evidence>
<keyword evidence="4" id="KW-0812">Transmembrane</keyword>
<dbReference type="InterPro" id="IPR020904">
    <property type="entry name" value="Sc_DH/Rdtase_CS"/>
</dbReference>
<dbReference type="AlphaFoldDB" id="A0A410V6L3"/>
<gene>
    <name evidence="6" type="ORF">GCM10010987_42940</name>
    <name evidence="7" type="ORF">XH86_17505</name>
</gene>
<comment type="similarity">
    <text evidence="1 3">Belongs to the short-chain dehydrogenases/reductases (SDR) family.</text>
</comment>
<dbReference type="InterPro" id="IPR002347">
    <property type="entry name" value="SDR_fam"/>
</dbReference>
<dbReference type="PANTHER" id="PTHR44196:SF1">
    <property type="entry name" value="DEHYDROGENASE_REDUCTASE SDR FAMILY MEMBER 7B"/>
    <property type="match status" value="1"/>
</dbReference>
<dbReference type="GO" id="GO:0016020">
    <property type="term" value="C:membrane"/>
    <property type="evidence" value="ECO:0007669"/>
    <property type="project" value="TreeGrafter"/>
</dbReference>
<evidence type="ECO:0000313" key="7">
    <source>
        <dbReference type="EMBL" id="QOZ60314.1"/>
    </source>
</evidence>
<organism evidence="6 9">
    <name type="scientific">Bradyrhizobium guangdongense</name>
    <dbReference type="NCBI Taxonomy" id="1325090"/>
    <lineage>
        <taxon>Bacteria</taxon>
        <taxon>Pseudomonadati</taxon>
        <taxon>Pseudomonadota</taxon>
        <taxon>Alphaproteobacteria</taxon>
        <taxon>Hyphomicrobiales</taxon>
        <taxon>Nitrobacteraceae</taxon>
        <taxon>Bradyrhizobium</taxon>
    </lineage>
</organism>
<keyword evidence="2" id="KW-0560">Oxidoreductase</keyword>
<accession>A0A410V6L3</accession>
<evidence type="ECO:0000256" key="1">
    <source>
        <dbReference type="ARBA" id="ARBA00006484"/>
    </source>
</evidence>
<dbReference type="Pfam" id="PF00106">
    <property type="entry name" value="adh_short"/>
    <property type="match status" value="1"/>
</dbReference>
<dbReference type="OrthoDB" id="9781689at2"/>
<name>A0A410V6L3_9BRAD</name>
<dbReference type="SMART" id="SM00822">
    <property type="entry name" value="PKS_KR"/>
    <property type="match status" value="1"/>
</dbReference>